<dbReference type="Pfam" id="PF25899">
    <property type="entry name" value="DUF7959"/>
    <property type="match status" value="1"/>
</dbReference>
<dbReference type="AlphaFoldDB" id="A0A182EAV2"/>
<evidence type="ECO:0000313" key="7">
    <source>
        <dbReference type="WBParaSite" id="nOo.2.0.1.t05181-RA"/>
    </source>
</evidence>
<protein>
    <submittedName>
        <fullName evidence="7">Protein kinase domain-containing protein</fullName>
    </submittedName>
</protein>
<dbReference type="InterPro" id="IPR058830">
    <property type="entry name" value="LolA-like_dom_1st"/>
</dbReference>
<dbReference type="OrthoDB" id="5983572at2759"/>
<organism evidence="7">
    <name type="scientific">Onchocerca ochengi</name>
    <name type="common">Filarial nematode worm</name>
    <dbReference type="NCBI Taxonomy" id="42157"/>
    <lineage>
        <taxon>Eukaryota</taxon>
        <taxon>Metazoa</taxon>
        <taxon>Ecdysozoa</taxon>
        <taxon>Nematoda</taxon>
        <taxon>Chromadorea</taxon>
        <taxon>Rhabditida</taxon>
        <taxon>Spirurina</taxon>
        <taxon>Spiruromorpha</taxon>
        <taxon>Filarioidea</taxon>
        <taxon>Onchocercidae</taxon>
        <taxon>Onchocerca</taxon>
    </lineage>
</organism>
<dbReference type="EMBL" id="UYRW01001318">
    <property type="protein sequence ID" value="VDK76330.1"/>
    <property type="molecule type" value="Genomic_DNA"/>
</dbReference>
<keyword evidence="1" id="KW-0812">Transmembrane</keyword>
<sequence>MSEDGMGVLYDNLIMNWYWLLILPVVLVNCCQLKCRKKLDKRLKKDPLPKALALKGNYKTVVRHTDWLKRTTNLITESRTTNQTEIIITSRSINATHFILGNHNYTYNETSCAALPSAAALPALYVQPNLAEIYDFAGISMAELIDFLLKFNFNDHHLENETEIIGGIDAVFWLGCSIRTNETLQLEVAFAGDRSLTSYSSTVKNPIVLSLRLAAFHSNETLIGCDSVDITQLEMLPDDAQLKTEVPEGLYCSGFPETKRPMMFPKKFEMSFDYTDVDGKVVHDIDIYYNGNERIFWMRLNAQAGKDTPFMGNATIPKGVSNIHVIHDFQYGLQYLLDGENNICSSISAIDENFGDVETVNASMKEIDLKKPAQLFWNSIDSVFYYAGKRIVDDIPLDVYVTKISSSPAASTVIEMLYTIENWIVETAVAPFLHSIIQYHKDESGKETKTIIRLHSFKNNSGSEIQRTSLSIYPCLKLVEDSYLYVNIKNATLKDLENLGIGRVREGLREAVAHAANVSLLRIANFFFKQIQENVVAFFVIGEASGVKPANTWNRSNETSAESAVKLLNETLKEKDITFSVFVGQRPVMISLSKASLGIIPTAWGPLPVPSFRGYTGGSMFVLGFFMLLLGGAIGVGIVYFIWKRQRFTGLAYQVFE</sequence>
<keyword evidence="1" id="KW-0472">Membrane</keyword>
<evidence type="ECO:0000313" key="6">
    <source>
        <dbReference type="Proteomes" id="UP000271087"/>
    </source>
</evidence>
<name>A0A182EAV2_ONCOC</name>
<dbReference type="PANTHER" id="PTHR36902:SF1">
    <property type="entry name" value="ENRICHED IN SURFACE-LABELED PROTEOME PROTEIN 9"/>
    <property type="match status" value="1"/>
</dbReference>
<dbReference type="InterPro" id="IPR058265">
    <property type="entry name" value="DUF7959"/>
</dbReference>
<dbReference type="InterPro" id="IPR058831">
    <property type="entry name" value="LolA-like_dom_2nd"/>
</dbReference>
<dbReference type="WBParaSite" id="nOo.2.0.1.t05181-RA">
    <property type="protein sequence ID" value="nOo.2.0.1.t05181-RA"/>
    <property type="gene ID" value="nOo.2.0.1.g05181"/>
</dbReference>
<reference evidence="5 6" key="2">
    <citation type="submission" date="2018-08" db="EMBL/GenBank/DDBJ databases">
        <authorList>
            <person name="Laetsch R D."/>
            <person name="Stevens L."/>
            <person name="Kumar S."/>
            <person name="Blaxter L. M."/>
        </authorList>
    </citation>
    <scope>NUCLEOTIDE SEQUENCE [LARGE SCALE GENOMIC DNA]</scope>
</reference>
<feature type="transmembrane region" description="Helical" evidence="1">
    <location>
        <begin position="619"/>
        <end position="643"/>
    </location>
</feature>
<feature type="domain" description="DUF7959" evidence="4">
    <location>
        <begin position="482"/>
        <end position="602"/>
    </location>
</feature>
<dbReference type="Pfam" id="PF25898">
    <property type="entry name" value="LolA_2nd_metazoa"/>
    <property type="match status" value="1"/>
</dbReference>
<feature type="domain" description="LolA-like" evidence="3">
    <location>
        <begin position="247"/>
        <end position="476"/>
    </location>
</feature>
<reference evidence="7" key="1">
    <citation type="submission" date="2016-06" db="UniProtKB">
        <authorList>
            <consortium name="WormBaseParasite"/>
        </authorList>
    </citation>
    <scope>IDENTIFICATION</scope>
</reference>
<dbReference type="Proteomes" id="UP000271087">
    <property type="component" value="Unassembled WGS sequence"/>
</dbReference>
<gene>
    <name evidence="5" type="ORF">NOO_LOCUS5181</name>
</gene>
<accession>A0A182EAV2</accession>
<evidence type="ECO:0000259" key="3">
    <source>
        <dbReference type="Pfam" id="PF25898"/>
    </source>
</evidence>
<dbReference type="Pfam" id="PF25897">
    <property type="entry name" value="LolA_1st_nematode"/>
    <property type="match status" value="1"/>
</dbReference>
<keyword evidence="6" id="KW-1185">Reference proteome</keyword>
<evidence type="ECO:0000259" key="2">
    <source>
        <dbReference type="Pfam" id="PF25897"/>
    </source>
</evidence>
<dbReference type="STRING" id="42157.A0A182EAV2"/>
<dbReference type="PANTHER" id="PTHR36902">
    <property type="entry name" value="ENRICHED IN SURFACE-LABELED PROTEOME PROTEIN 9"/>
    <property type="match status" value="1"/>
</dbReference>
<evidence type="ECO:0000259" key="4">
    <source>
        <dbReference type="Pfam" id="PF25899"/>
    </source>
</evidence>
<keyword evidence="1" id="KW-1133">Transmembrane helix</keyword>
<evidence type="ECO:0000256" key="1">
    <source>
        <dbReference type="SAM" id="Phobius"/>
    </source>
</evidence>
<evidence type="ECO:0000313" key="5">
    <source>
        <dbReference type="EMBL" id="VDK76330.1"/>
    </source>
</evidence>
<proteinExistence type="predicted"/>
<feature type="domain" description="LolA-like" evidence="2">
    <location>
        <begin position="47"/>
        <end position="239"/>
    </location>
</feature>